<keyword evidence="4" id="KW-1185">Reference proteome</keyword>
<feature type="chain" id="PRO_5014341875" evidence="2">
    <location>
        <begin position="19"/>
        <end position="295"/>
    </location>
</feature>
<evidence type="ECO:0000256" key="1">
    <source>
        <dbReference type="SAM" id="MobiDB-lite"/>
    </source>
</evidence>
<evidence type="ECO:0000256" key="2">
    <source>
        <dbReference type="SAM" id="SignalP"/>
    </source>
</evidence>
<comment type="caution">
    <text evidence="3">The sequence shown here is derived from an EMBL/GenBank/DDBJ whole genome shotgun (WGS) entry which is preliminary data.</text>
</comment>
<feature type="region of interest" description="Disordered" evidence="1">
    <location>
        <begin position="179"/>
        <end position="214"/>
    </location>
</feature>
<sequence>MRRFSSFLALLTLSTALAQGTPAAPAPTPASLAAERELVRRALSFDFGPSEVETRLLVGQLPPQPLGPLPALPGSRVIGSVLRTSSAPDFPTSQNVYLDSPAAPAQVGSALQTSLTARGWTAFPRQGLPFAGTGFLPQEPTDFLSFYRLEEGVALYASLRRVGNVTQVGLNLSRNPNLRDQVRSEAGGGFPRPDLPALRPPEGTSVQPRGVGGGSGSWNSGAAIQSPLTATALLDFYAAQLKAAGWTPITLTPPGRIVTSVWRFTDEDKNEATGVLTLREDAPGRYSAQLSSFRF</sequence>
<dbReference type="RefSeq" id="WP_103128442.1">
    <property type="nucleotide sequence ID" value="NZ_BFAG01000003.1"/>
</dbReference>
<evidence type="ECO:0000313" key="3">
    <source>
        <dbReference type="EMBL" id="GBF04985.1"/>
    </source>
</evidence>
<evidence type="ECO:0000313" key="4">
    <source>
        <dbReference type="Proteomes" id="UP000236569"/>
    </source>
</evidence>
<gene>
    <name evidence="3" type="ORF">DAERI_030151</name>
</gene>
<name>A0A2I9DWL1_9DEIO</name>
<protein>
    <submittedName>
        <fullName evidence="3">Uncharacterized protein</fullName>
    </submittedName>
</protein>
<feature type="signal peptide" evidence="2">
    <location>
        <begin position="1"/>
        <end position="18"/>
    </location>
</feature>
<keyword evidence="2" id="KW-0732">Signal</keyword>
<proteinExistence type="predicted"/>
<dbReference type="EMBL" id="BFAG01000003">
    <property type="protein sequence ID" value="GBF04985.1"/>
    <property type="molecule type" value="Genomic_DNA"/>
</dbReference>
<reference evidence="4" key="1">
    <citation type="submission" date="2018-01" db="EMBL/GenBank/DDBJ databases">
        <title>Draft Genome Sequence of the Radioresistant Bacterium Deinococcus aerius TR0125, Isolated from the Higher Atmosphere above Japan.</title>
        <authorList>
            <person name="Satoh K."/>
            <person name="Arai H."/>
            <person name="Sanzen T."/>
            <person name="Kawaguchi Y."/>
            <person name="Hayashi H."/>
            <person name="Yokobori S."/>
            <person name="Yamagishi A."/>
            <person name="Oono Y."/>
            <person name="Narumi I."/>
        </authorList>
    </citation>
    <scope>NUCLEOTIDE SEQUENCE [LARGE SCALE GENOMIC DNA]</scope>
    <source>
        <strain evidence="4">TR0125</strain>
    </source>
</reference>
<dbReference type="AlphaFoldDB" id="A0A2I9DWL1"/>
<accession>A0A2I9DWL1</accession>
<dbReference type="Proteomes" id="UP000236569">
    <property type="component" value="Unassembled WGS sequence"/>
</dbReference>
<organism evidence="3 4">
    <name type="scientific">Deinococcus aerius</name>
    <dbReference type="NCBI Taxonomy" id="200253"/>
    <lineage>
        <taxon>Bacteria</taxon>
        <taxon>Thermotogati</taxon>
        <taxon>Deinococcota</taxon>
        <taxon>Deinococci</taxon>
        <taxon>Deinococcales</taxon>
        <taxon>Deinococcaceae</taxon>
        <taxon>Deinococcus</taxon>
    </lineage>
</organism>
<dbReference type="OrthoDB" id="70077at2"/>